<proteinExistence type="predicted"/>
<dbReference type="RefSeq" id="XP_070886515.1">
    <property type="nucleotide sequence ID" value="XM_071032898.1"/>
</dbReference>
<dbReference type="Proteomes" id="UP001610432">
    <property type="component" value="Unassembled WGS sequence"/>
</dbReference>
<evidence type="ECO:0000313" key="2">
    <source>
        <dbReference type="Proteomes" id="UP001610432"/>
    </source>
</evidence>
<organism evidence="1 2">
    <name type="scientific">Aspergillus lucknowensis</name>
    <dbReference type="NCBI Taxonomy" id="176173"/>
    <lineage>
        <taxon>Eukaryota</taxon>
        <taxon>Fungi</taxon>
        <taxon>Dikarya</taxon>
        <taxon>Ascomycota</taxon>
        <taxon>Pezizomycotina</taxon>
        <taxon>Eurotiomycetes</taxon>
        <taxon>Eurotiomycetidae</taxon>
        <taxon>Eurotiales</taxon>
        <taxon>Aspergillaceae</taxon>
        <taxon>Aspergillus</taxon>
        <taxon>Aspergillus subgen. Nidulantes</taxon>
    </lineage>
</organism>
<gene>
    <name evidence="1" type="ORF">BJX67DRAFT_380889</name>
</gene>
<protein>
    <submittedName>
        <fullName evidence="1">Uncharacterized protein</fullName>
    </submittedName>
</protein>
<dbReference type="GeneID" id="98147970"/>
<comment type="caution">
    <text evidence="1">The sequence shown here is derived from an EMBL/GenBank/DDBJ whole genome shotgun (WGS) entry which is preliminary data.</text>
</comment>
<name>A0ABR4LSU4_9EURO</name>
<accession>A0ABR4LSU4</accession>
<keyword evidence="2" id="KW-1185">Reference proteome</keyword>
<sequence>MLLSMIGVSKVYAYPVSEQLEVTKGSFTVTFEPRVDLDISISKYVEMSDGYTQTKNAKYGWEASTNLASTELSLWFEMGLQLDGYKAVFQQSENLKIVKETVDGILDRIRNTTFWNWLT</sequence>
<dbReference type="EMBL" id="JBFXLQ010000018">
    <property type="protein sequence ID" value="KAL2867536.1"/>
    <property type="molecule type" value="Genomic_DNA"/>
</dbReference>
<reference evidence="1 2" key="1">
    <citation type="submission" date="2024-07" db="EMBL/GenBank/DDBJ databases">
        <title>Section-level genome sequencing and comparative genomics of Aspergillus sections Usti and Cavernicolus.</title>
        <authorList>
            <consortium name="Lawrence Berkeley National Laboratory"/>
            <person name="Nybo J.L."/>
            <person name="Vesth T.C."/>
            <person name="Theobald S."/>
            <person name="Frisvad J.C."/>
            <person name="Larsen T.O."/>
            <person name="Kjaerboelling I."/>
            <person name="Rothschild-Mancinelli K."/>
            <person name="Lyhne E.K."/>
            <person name="Kogle M.E."/>
            <person name="Barry K."/>
            <person name="Clum A."/>
            <person name="Na H."/>
            <person name="Ledsgaard L."/>
            <person name="Lin J."/>
            <person name="Lipzen A."/>
            <person name="Kuo A."/>
            <person name="Riley R."/>
            <person name="Mondo S."/>
            <person name="Labutti K."/>
            <person name="Haridas S."/>
            <person name="Pangalinan J."/>
            <person name="Salamov A.A."/>
            <person name="Simmons B.A."/>
            <person name="Magnuson J.K."/>
            <person name="Chen J."/>
            <person name="Drula E."/>
            <person name="Henrissat B."/>
            <person name="Wiebenga A."/>
            <person name="Lubbers R.J."/>
            <person name="Gomes A.C."/>
            <person name="Macurrencykelacurrency M.R."/>
            <person name="Stajich J."/>
            <person name="Grigoriev I.V."/>
            <person name="Mortensen U.H."/>
            <person name="De Vries R.P."/>
            <person name="Baker S.E."/>
            <person name="Andersen M.R."/>
        </authorList>
    </citation>
    <scope>NUCLEOTIDE SEQUENCE [LARGE SCALE GENOMIC DNA]</scope>
    <source>
        <strain evidence="1 2">CBS 449.75</strain>
    </source>
</reference>
<evidence type="ECO:0000313" key="1">
    <source>
        <dbReference type="EMBL" id="KAL2867536.1"/>
    </source>
</evidence>